<comment type="caution">
    <text evidence="3">The sequence shown here is derived from an EMBL/GenBank/DDBJ whole genome shotgun (WGS) entry which is preliminary data.</text>
</comment>
<organism evidence="3 4">
    <name type="scientific">Candidatus Mycoplasma haematobovis</name>
    <dbReference type="NCBI Taxonomy" id="432608"/>
    <lineage>
        <taxon>Bacteria</taxon>
        <taxon>Bacillati</taxon>
        <taxon>Mycoplasmatota</taxon>
        <taxon>Mollicutes</taxon>
        <taxon>Mycoplasmataceae</taxon>
        <taxon>Mycoplasma</taxon>
    </lineage>
</organism>
<keyword evidence="2" id="KW-0472">Membrane</keyword>
<dbReference type="Proteomes" id="UP000077623">
    <property type="component" value="Unassembled WGS sequence"/>
</dbReference>
<dbReference type="EMBL" id="LWUJ01000014">
    <property type="protein sequence ID" value="OAL09813.1"/>
    <property type="molecule type" value="Genomic_DNA"/>
</dbReference>
<sequence>MSKFLPIVAGATGTAIIAGGGGYLLSTQNTKIRDTFKEALINLDTETDLVNEKLEKLKENSSDPKHPKLKEAKTKESSKKGDGLKDFKSACQEIYDSSFTNKNSDTFKDFQSFCARTIKDRITKTGWATNNAKWKDRFNKLKVDATKPSSDSLKQIATKDSATGDELKNWCETKANEVFEGEKNLEFKDASASCGAKD</sequence>
<protein>
    <submittedName>
        <fullName evidence="3">Uncharacterized protein</fullName>
    </submittedName>
</protein>
<keyword evidence="2" id="KW-0812">Transmembrane</keyword>
<keyword evidence="4" id="KW-1185">Reference proteome</keyword>
<evidence type="ECO:0000256" key="2">
    <source>
        <dbReference type="SAM" id="Phobius"/>
    </source>
</evidence>
<evidence type="ECO:0000313" key="3">
    <source>
        <dbReference type="EMBL" id="OAL09813.1"/>
    </source>
</evidence>
<name>A0A1A9QBI2_9MOLU</name>
<feature type="transmembrane region" description="Helical" evidence="2">
    <location>
        <begin position="6"/>
        <end position="25"/>
    </location>
</feature>
<evidence type="ECO:0000313" key="4">
    <source>
        <dbReference type="Proteomes" id="UP000077623"/>
    </source>
</evidence>
<keyword evidence="2" id="KW-1133">Transmembrane helix</keyword>
<dbReference type="STRING" id="432608.A6V39_05140"/>
<evidence type="ECO:0000256" key="1">
    <source>
        <dbReference type="SAM" id="MobiDB-lite"/>
    </source>
</evidence>
<gene>
    <name evidence="3" type="ORF">A6V39_05140</name>
</gene>
<proteinExistence type="predicted"/>
<reference evidence="4" key="1">
    <citation type="submission" date="2016-04" db="EMBL/GenBank/DDBJ databases">
        <authorList>
            <person name="Quiroz-Castaneda R.E."/>
            <person name="Martinez-Ocampo F."/>
        </authorList>
    </citation>
    <scope>NUCLEOTIDE SEQUENCE [LARGE SCALE GENOMIC DNA]</scope>
    <source>
        <strain evidence="4">INIFAP01</strain>
    </source>
</reference>
<accession>A0A1A9QBI2</accession>
<dbReference type="RefSeq" id="WP_187150666.1">
    <property type="nucleotide sequence ID" value="NZ_LWUJ01000014.1"/>
</dbReference>
<feature type="region of interest" description="Disordered" evidence="1">
    <location>
        <begin position="54"/>
        <end position="84"/>
    </location>
</feature>
<dbReference type="AlphaFoldDB" id="A0A1A9QBI2"/>